<dbReference type="InterPro" id="IPR050696">
    <property type="entry name" value="FtsA/MreB"/>
</dbReference>
<organism evidence="2 3">
    <name type="scientific">Kingella negevensis</name>
    <dbReference type="NCBI Taxonomy" id="1522312"/>
    <lineage>
        <taxon>Bacteria</taxon>
        <taxon>Pseudomonadati</taxon>
        <taxon>Pseudomonadota</taxon>
        <taxon>Betaproteobacteria</taxon>
        <taxon>Neisseriales</taxon>
        <taxon>Neisseriaceae</taxon>
        <taxon>Kingella</taxon>
    </lineage>
</organism>
<dbReference type="AlphaFoldDB" id="A0A238T9Q0"/>
<proteinExistence type="predicted"/>
<accession>A0A238T9Q0</accession>
<dbReference type="PANTHER" id="PTHR32432:SF3">
    <property type="entry name" value="ETHANOLAMINE UTILIZATION PROTEIN EUTJ"/>
    <property type="match status" value="1"/>
</dbReference>
<dbReference type="InterPro" id="IPR005883">
    <property type="entry name" value="PilM"/>
</dbReference>
<dbReference type="RefSeq" id="WP_095062092.1">
    <property type="nucleotide sequence ID" value="NZ_FXUV02000012.1"/>
</dbReference>
<evidence type="ECO:0000313" key="3">
    <source>
        <dbReference type="Proteomes" id="UP000215450"/>
    </source>
</evidence>
<name>A0A238T9Q0_9NEIS</name>
<reference evidence="1" key="1">
    <citation type="submission" date="2017-05" db="EMBL/GenBank/DDBJ databases">
        <authorList>
            <person name="Song R."/>
            <person name="Chenine A.L."/>
            <person name="Ruprecht R.M."/>
        </authorList>
    </citation>
    <scope>NUCLEOTIDE SEQUENCE</scope>
    <source>
        <strain evidence="1">Kingella_eburonensis</strain>
    </source>
</reference>
<dbReference type="PIRSF" id="PIRSF019169">
    <property type="entry name" value="PilM"/>
    <property type="match status" value="1"/>
</dbReference>
<dbReference type="EMBL" id="FXUV01000012">
    <property type="protein sequence ID" value="SMQ11968.1"/>
    <property type="molecule type" value="Genomic_DNA"/>
</dbReference>
<dbReference type="OrthoDB" id="9773403at2"/>
<evidence type="ECO:0000313" key="1">
    <source>
        <dbReference type="EMBL" id="SMQ11968.1"/>
    </source>
</evidence>
<dbReference type="Pfam" id="PF11104">
    <property type="entry name" value="PilM_2"/>
    <property type="match status" value="1"/>
</dbReference>
<dbReference type="Gene3D" id="3.30.420.40">
    <property type="match status" value="2"/>
</dbReference>
<dbReference type="STRING" id="1522312.GCA_900177895_01649"/>
<dbReference type="NCBIfam" id="TIGR01175">
    <property type="entry name" value="pilM"/>
    <property type="match status" value="1"/>
</dbReference>
<evidence type="ECO:0000313" key="2">
    <source>
        <dbReference type="EMBL" id="SNB60957.1"/>
    </source>
</evidence>
<protein>
    <submittedName>
        <fullName evidence="2">Competence protein A</fullName>
    </submittedName>
</protein>
<sequence length="368" mass="40721">MGFGKTKKNTSNNASVATSGRSVIGVDISQNNIRMVQVSGRQLSQVQLEKYAILPLPQNVVLGHEINDYEQFVSILQQCYEKLKTNCKQANIALPTGSVTIEENLVFSKNNEEELSLQEFVEVTVSQIGDLDEMNYDWQILSEQGNDQNILMVAAKTEAVDKCSDLLDEIGITASNVDVDLFAIANAFIFADAKEGGEFAHERIAVFDVSDISLKALIMEGSRILYKQESNFGLEQLVQLIQRNYQVPDDEALAMIFGEAARPKDYKELITDSFNMQIAQEVQRTMQFFYATQSMDSGSDVKHIFISGSGCTPNSGVAEVIYSQTNIPTQQLNPILLATNKTKIEEEQLNKDASSLTTAFGLALRGLI</sequence>
<reference evidence="2 3" key="2">
    <citation type="submission" date="2017-06" db="EMBL/GenBank/DDBJ databases">
        <authorList>
            <person name="Kim H.J."/>
            <person name="Triplett B.A."/>
        </authorList>
    </citation>
    <scope>NUCLEOTIDE SEQUENCE [LARGE SCALE GENOMIC DNA]</scope>
    <source>
        <strain evidence="2">Kingella_eburonensis</strain>
    </source>
</reference>
<keyword evidence="3" id="KW-1185">Reference proteome</keyword>
<dbReference type="CDD" id="cd24049">
    <property type="entry name" value="ASKHA_NBD_PilM"/>
    <property type="match status" value="1"/>
</dbReference>
<dbReference type="EMBL" id="FXUV02000012">
    <property type="protein sequence ID" value="SNB60957.1"/>
    <property type="molecule type" value="Genomic_DNA"/>
</dbReference>
<gene>
    <name evidence="2" type="ORF">KEBURONENSIS_00795</name>
    <name evidence="1" type="ORF">KEBURONENSIS_00974</name>
</gene>
<dbReference type="PANTHER" id="PTHR32432">
    <property type="entry name" value="CELL DIVISION PROTEIN FTSA-RELATED"/>
    <property type="match status" value="1"/>
</dbReference>
<dbReference type="Gene3D" id="3.30.1490.300">
    <property type="match status" value="1"/>
</dbReference>
<dbReference type="Proteomes" id="UP000215450">
    <property type="component" value="Unassembled WGS sequence"/>
</dbReference>